<evidence type="ECO:0000313" key="3">
    <source>
        <dbReference type="Proteomes" id="UP001589855"/>
    </source>
</evidence>
<keyword evidence="3" id="KW-1185">Reference proteome</keyword>
<protein>
    <submittedName>
        <fullName evidence="2">Uncharacterized protein</fullName>
    </submittedName>
</protein>
<keyword evidence="1" id="KW-1133">Transmembrane helix</keyword>
<comment type="caution">
    <text evidence="2">The sequence shown here is derived from an EMBL/GenBank/DDBJ whole genome shotgun (WGS) entry which is preliminary data.</text>
</comment>
<dbReference type="EMBL" id="JBHLUK010000064">
    <property type="protein sequence ID" value="MFC0423974.1"/>
    <property type="molecule type" value="Genomic_DNA"/>
</dbReference>
<keyword evidence="1" id="KW-0472">Membrane</keyword>
<sequence>MQVAGQLISTIGWLGLALIASELLATLIYDVGQWVGFRLTGARVVALVGFRYQLSRVAGHWKFQRPLTAYPHLIAMPAEDPRRFNHALYCFGGPLFNLLVVVMSLVTMLQFTLGYSLWLFVFIIWIWVNTLKVAQLLPMNWFGRPTAGQEFRAARESTAAMTAAYVTACARALKVQTGRVADLDAGMIVMPRDGGNRNYLVVRQANLILEWGLQHGLSTSELLSGLARLEPSFNTIPRADLAHYLDATIYWNLYSDHPAPQVTGWYQDAGVAQLLRRYEPLGNFKLRAVYEWRVNQAPQRALALITRGLKYARRSNDLTEIDWLKALRARVEASAKTSVTKEG</sequence>
<organism evidence="2 3">
    <name type="scientific">Lactiplantibacillus plajomi</name>
    <dbReference type="NCBI Taxonomy" id="1457217"/>
    <lineage>
        <taxon>Bacteria</taxon>
        <taxon>Bacillati</taxon>
        <taxon>Bacillota</taxon>
        <taxon>Bacilli</taxon>
        <taxon>Lactobacillales</taxon>
        <taxon>Lactobacillaceae</taxon>
        <taxon>Lactiplantibacillus</taxon>
    </lineage>
</organism>
<evidence type="ECO:0000256" key="1">
    <source>
        <dbReference type="SAM" id="Phobius"/>
    </source>
</evidence>
<proteinExistence type="predicted"/>
<dbReference type="Proteomes" id="UP001589855">
    <property type="component" value="Unassembled WGS sequence"/>
</dbReference>
<feature type="transmembrane region" description="Helical" evidence="1">
    <location>
        <begin position="7"/>
        <end position="29"/>
    </location>
</feature>
<feature type="transmembrane region" description="Helical" evidence="1">
    <location>
        <begin position="115"/>
        <end position="134"/>
    </location>
</feature>
<feature type="transmembrane region" description="Helical" evidence="1">
    <location>
        <begin position="86"/>
        <end position="109"/>
    </location>
</feature>
<evidence type="ECO:0000313" key="2">
    <source>
        <dbReference type="EMBL" id="MFC0423974.1"/>
    </source>
</evidence>
<reference evidence="2 3" key="1">
    <citation type="submission" date="2024-09" db="EMBL/GenBank/DDBJ databases">
        <authorList>
            <person name="Sun Q."/>
            <person name="Mori K."/>
        </authorList>
    </citation>
    <scope>NUCLEOTIDE SEQUENCE [LARGE SCALE GENOMIC DNA]</scope>
    <source>
        <strain evidence="2 3">TBRC 4575</strain>
    </source>
</reference>
<gene>
    <name evidence="2" type="ORF">ACFFGS_07545</name>
</gene>
<name>A0ABV6K3D0_9LACO</name>
<dbReference type="RefSeq" id="WP_137645462.1">
    <property type="nucleotide sequence ID" value="NZ_BAABRM010000018.1"/>
</dbReference>
<accession>A0ABV6K3D0</accession>
<keyword evidence="1" id="KW-0812">Transmembrane</keyword>